<protein>
    <submittedName>
        <fullName evidence="2">Uncharacterized protein</fullName>
    </submittedName>
</protein>
<feature type="non-terminal residue" evidence="2">
    <location>
        <position position="238"/>
    </location>
</feature>
<dbReference type="EMBL" id="JAAAHW010003691">
    <property type="protein sequence ID" value="KAF9981501.1"/>
    <property type="molecule type" value="Genomic_DNA"/>
</dbReference>
<keyword evidence="1" id="KW-0472">Membrane</keyword>
<comment type="caution">
    <text evidence="2">The sequence shown here is derived from an EMBL/GenBank/DDBJ whole genome shotgun (WGS) entry which is preliminary data.</text>
</comment>
<accession>A0A9P6M949</accession>
<keyword evidence="1" id="KW-0812">Transmembrane</keyword>
<sequence>MFLPLSFFHVKMILSVFQILLVGAVGAGLALYARIGGEYANSVRWIRQGGYLEMVKTLYNSGKTVPRQAKMAMVVTIIFAPADTDSVYSGWATYIQYGDNIVDAMSQMINDTRKIPEMSSERLYFPRLTNYTIECEDPMIVLHGGRESNTQLTTEGCYYIHVYTPGEPTHQNAPTQPFSSGRWSLSSTALPEEPGVSRFKPLKIDMRRNNVSCATSDNAWKLDSVTDENNGLISMPMT</sequence>
<name>A0A9P6M949_9FUNG</name>
<keyword evidence="1" id="KW-1133">Transmembrane helix</keyword>
<gene>
    <name evidence="2" type="ORF">BGZ65_003865</name>
</gene>
<keyword evidence="3" id="KW-1185">Reference proteome</keyword>
<proteinExistence type="predicted"/>
<organism evidence="2 3">
    <name type="scientific">Modicella reniformis</name>
    <dbReference type="NCBI Taxonomy" id="1440133"/>
    <lineage>
        <taxon>Eukaryota</taxon>
        <taxon>Fungi</taxon>
        <taxon>Fungi incertae sedis</taxon>
        <taxon>Mucoromycota</taxon>
        <taxon>Mortierellomycotina</taxon>
        <taxon>Mortierellomycetes</taxon>
        <taxon>Mortierellales</taxon>
        <taxon>Mortierellaceae</taxon>
        <taxon>Modicella</taxon>
    </lineage>
</organism>
<feature type="transmembrane region" description="Helical" evidence="1">
    <location>
        <begin position="12"/>
        <end position="32"/>
    </location>
</feature>
<evidence type="ECO:0000256" key="1">
    <source>
        <dbReference type="SAM" id="Phobius"/>
    </source>
</evidence>
<dbReference type="OrthoDB" id="2405755at2759"/>
<dbReference type="AlphaFoldDB" id="A0A9P6M949"/>
<evidence type="ECO:0000313" key="3">
    <source>
        <dbReference type="Proteomes" id="UP000749646"/>
    </source>
</evidence>
<reference evidence="2" key="1">
    <citation type="journal article" date="2020" name="Fungal Divers.">
        <title>Resolving the Mortierellaceae phylogeny through synthesis of multi-gene phylogenetics and phylogenomics.</title>
        <authorList>
            <person name="Vandepol N."/>
            <person name="Liber J."/>
            <person name="Desiro A."/>
            <person name="Na H."/>
            <person name="Kennedy M."/>
            <person name="Barry K."/>
            <person name="Grigoriev I.V."/>
            <person name="Miller A.N."/>
            <person name="O'Donnell K."/>
            <person name="Stajich J.E."/>
            <person name="Bonito G."/>
        </authorList>
    </citation>
    <scope>NUCLEOTIDE SEQUENCE</scope>
    <source>
        <strain evidence="2">MES-2147</strain>
    </source>
</reference>
<evidence type="ECO:0000313" key="2">
    <source>
        <dbReference type="EMBL" id="KAF9981501.1"/>
    </source>
</evidence>
<dbReference type="Proteomes" id="UP000749646">
    <property type="component" value="Unassembled WGS sequence"/>
</dbReference>